<dbReference type="Proteomes" id="UP000203219">
    <property type="component" value="Segment"/>
</dbReference>
<accession>A0A173GBP9</accession>
<gene>
    <name evidence="1" type="ORF">SALINJAH_278</name>
</gene>
<proteinExistence type="predicted"/>
<reference evidence="2" key="1">
    <citation type="submission" date="2016-04" db="EMBL/GenBank/DDBJ databases">
        <authorList>
            <person name="Adebesin M.O."/>
            <person name="Ahama K."/>
            <person name="Alekasir E.M."/>
            <person name="Ali S."/>
            <person name="Aligholizadeh E."/>
            <person name="Allison J.M."/>
            <person name="Alzaher A."/>
            <person name="Andaya C.D."/>
            <person name="Asfaw S."/>
            <person name="Bansal N."/>
            <person name="Beauchard M.A."/>
            <person name="Betancourt K.A."/>
            <person name="Bhatia B."/>
            <person name="Boretti N.A."/>
            <person name="Brondi J.N."/>
            <person name="Byrd C.E."/>
            <person name="Cao A."/>
            <person name="Cardosa E.A."/>
            <person name="Carter A."/>
            <person name="Chen S."/>
            <person name="Chen Y."/>
            <person name="Clara V.K."/>
            <person name="Cobuzzi M."/>
            <person name="Conn O.L."/>
            <person name="Crosby I.A."/>
            <person name="Daly S.B."/>
            <person name="Depaz I.X."/>
            <person name="Dhaurali S."/>
            <person name="Dowdy K.M."/>
            <person name="Edokobi N.B."/>
            <person name="Ekanayake A.B."/>
            <person name="Ekekwe S.O."/>
            <person name="Emond M.A."/>
            <person name="Endres L."/>
            <person name="Eng S."/>
            <person name="Felkoski S.A."/>
            <person name="Gant C.D."/>
            <person name="Gaskin B."/>
            <person name="Gondal S."/>
            <person name="Gutmann J."/>
            <person name="Ha T.-A."/>
            <person name="Habteyes H."/>
            <person name="Hariri O."/>
            <person name="Healey R.M."/>
            <person name="Heins J.L."/>
            <person name="Henderson A.L."/>
            <person name="Hernandez F.M."/>
            <person name="Hoang P.T."/>
            <person name="Hope K.T."/>
            <person name="Husna A."/>
            <person name="Hussain A."/>
            <person name="Imani O."/>
            <person name="Jackson N.L."/>
            <person name="Jacob V.M."/>
            <person name="Kang C."/>
            <person name="Kantov R.M."/>
            <person name="Kavuru S."/>
            <person name="Kerr M.S."/>
            <person name="Khan O.A."/>
            <person name="Khan T.M."/>
            <person name="King T."/>
            <person name="Kulkarni R."/>
            <person name="Li A."/>
            <person name="Maczka C."/>
            <person name="Maisonet E."/>
            <person name="Majethia P.M."/>
            <person name="Malik D.A."/>
            <person name="Mariam A."/>
            <person name="Marquess E.B."/>
            <person name="Mattison J."/>
            <person name="Mcdonald N."/>
            <person name="Mehr S."/>
            <person name="Mengers S.R."/>
            <person name="Michaels D.P."/>
            <person name="Mondal S."/>
            <person name="Monney D.B."/>
            <person name="Nakhleh S.I."/>
            <person name="Ndubuizu N.C."/>
            <person name="Nguyen A.H."/>
            <person name="Nguyen K.M."/>
            <person name="Nguyen M.T."/>
            <person name="Nicholas M.L."/>
            <person name="Nimalan J.P."/>
            <person name="O'Connell R.A."/>
            <person name="Odoi E."/>
            <person name="Ojo L."/>
            <person name="Okoye A.E."/>
            <person name="Olateru-Olagbegi O."/>
            <person name="Osei K.V."/>
            <person name="Osei-Tutu A."/>
            <person name="Palilla A.M."/>
            <person name="Pancholi S."/>
            <person name="Park J.H."/>
            <person name="Patel K."/>
            <person name="Patel P."/>
            <person name="Pennington E."/>
            <person name="Peterson R.E."/>
            <person name="Pon J."/>
            <person name="Pourkarim H."/>
            <person name="Reed M.L."/>
            <person name="Rottman V."/>
            <person name="Salazar J."/>
            <person name="Samet S."/>
            <person name="Sendze O."/>
            <person name="Stelmack M.A."/>
            <person name="Stinnett R."/>
            <person name="Tchouaga A.L."/>
            <person name="Thompson E.M."/>
            <person name="Tran N.G."/>
            <person name="Truong T."/>
            <person name="Udo J.A."/>
            <person name="Verona L.T."/>
            <person name="Vu T.-Q."/>
            <person name="Wade J."/>
            <person name="Wang N.Q."/>
            <person name="Waters Z.M."/>
            <person name="Wellman R.J."/>
            <person name="Woldegabreal S."/>
            <person name="Yee A.C."/>
            <person name="Yirefu M."/>
            <person name="Zahangir S."/>
            <person name="Zhai Y."/>
            <person name="Devine C.L."/>
            <person name="Liao K."/>
            <person name="Prasad P.K."/>
            <person name="Ruthenberg K.J."/>
            <person name="Shonk J.A."/>
            <person name="Way M."/>
            <person name="Yousufi H.K."/>
            <person name="Cao L."/>
            <person name="Fox J."/>
            <person name="Hobbs E."/>
            <person name="Kilic S."/>
            <person name="Nunn R."/>
            <person name="Patel R."/>
            <person name="Rubenstein M."/>
            <person name="Cresawn S.G."/>
            <person name="Russell D.A."/>
            <person name="Pope W.H."/>
            <person name="Jacobs-Sera D."/>
            <person name="Hendrix R.W."/>
            <person name="Hatfull G.F."/>
            <person name="Erill I."/>
            <person name="Caruso S.M."/>
        </authorList>
    </citation>
    <scope>NUCLEOTIDE SEQUENCE [LARGE SCALE GENOMIC DNA]</scope>
</reference>
<dbReference type="GeneID" id="29060085"/>
<evidence type="ECO:0000313" key="1">
    <source>
        <dbReference type="EMBL" id="ANH50635.1"/>
    </source>
</evidence>
<evidence type="ECO:0000313" key="2">
    <source>
        <dbReference type="Proteomes" id="UP000203219"/>
    </source>
</evidence>
<name>A0A173GBP9_9CAUD</name>
<dbReference type="KEGG" id="vg:29060085"/>
<protein>
    <submittedName>
        <fullName evidence="1">Uncharacterized protein</fullName>
    </submittedName>
</protein>
<dbReference type="RefSeq" id="YP_009282232.1">
    <property type="nucleotide sequence ID" value="NC_031034.1"/>
</dbReference>
<organism evidence="1 2">
    <name type="scientific">Bacillus phage SalinJah</name>
    <dbReference type="NCBI Taxonomy" id="1837830"/>
    <lineage>
        <taxon>Viruses</taxon>
        <taxon>Duplodnaviria</taxon>
        <taxon>Heunggongvirae</taxon>
        <taxon>Uroviricota</taxon>
        <taxon>Caudoviricetes</taxon>
        <taxon>Herelleviridae</taxon>
        <taxon>Bastillevirinae</taxon>
        <taxon>Wphvirus</taxon>
        <taxon>Wphvirus BPS13</taxon>
    </lineage>
</organism>
<dbReference type="PROSITE" id="PS51257">
    <property type="entry name" value="PROKAR_LIPOPROTEIN"/>
    <property type="match status" value="1"/>
</dbReference>
<dbReference type="EMBL" id="KX011169">
    <property type="protein sequence ID" value="ANH50635.1"/>
    <property type="molecule type" value="Genomic_DNA"/>
</dbReference>
<sequence>MKELKAVVEMVSLGCVASGCDYMNVGITAEENISILMHDDMGETVERIERQLTAEQTASFTDKITQLLLSMYQNTGVMGNMVERVVHDEENDVDLRIGHDVEMQEVLIELNGTGVILVLEQIEKIMDLIQKDRVKGNIYFN</sequence>